<evidence type="ECO:0000313" key="2">
    <source>
        <dbReference type="EMBL" id="OIQ90007.1"/>
    </source>
</evidence>
<keyword evidence="1" id="KW-1133">Transmembrane helix</keyword>
<dbReference type="AlphaFoldDB" id="A0A1J5RDB9"/>
<proteinExistence type="predicted"/>
<keyword evidence="1" id="KW-0812">Transmembrane</keyword>
<feature type="transmembrane region" description="Helical" evidence="1">
    <location>
        <begin position="39"/>
        <end position="59"/>
    </location>
</feature>
<keyword evidence="1" id="KW-0472">Membrane</keyword>
<name>A0A1J5RDB9_9ZZZZ</name>
<sequence>MAPRFKLKASSDRATESPRWHPNFRNYERLPDIKAVRTVFFVNALAISVAVALLAYVVFREYSIHTIRNQIALADQDIARNRVLSEHGVRLFREFQQEQKKVDVVSAYLHSRPTLSPVVIHIAQTLPKNIALTYVEMRDSGMILRGVVRGAPELASGIASAYVDQLHADRALATEFGNVDLTNLNKNPQDGRLNFELFLKLKMPKK</sequence>
<evidence type="ECO:0000256" key="1">
    <source>
        <dbReference type="SAM" id="Phobius"/>
    </source>
</evidence>
<accession>A0A1J5RDB9</accession>
<organism evidence="2">
    <name type="scientific">mine drainage metagenome</name>
    <dbReference type="NCBI Taxonomy" id="410659"/>
    <lineage>
        <taxon>unclassified sequences</taxon>
        <taxon>metagenomes</taxon>
        <taxon>ecological metagenomes</taxon>
    </lineage>
</organism>
<gene>
    <name evidence="2" type="ORF">GALL_280970</name>
</gene>
<comment type="caution">
    <text evidence="2">The sequence shown here is derived from an EMBL/GenBank/DDBJ whole genome shotgun (WGS) entry which is preliminary data.</text>
</comment>
<reference evidence="2" key="1">
    <citation type="submission" date="2016-10" db="EMBL/GenBank/DDBJ databases">
        <title>Sequence of Gallionella enrichment culture.</title>
        <authorList>
            <person name="Poehlein A."/>
            <person name="Muehling M."/>
            <person name="Daniel R."/>
        </authorList>
    </citation>
    <scope>NUCLEOTIDE SEQUENCE</scope>
</reference>
<protein>
    <submittedName>
        <fullName evidence="2">Uncharacterized protein</fullName>
    </submittedName>
</protein>
<dbReference type="EMBL" id="MLJW01000308">
    <property type="protein sequence ID" value="OIQ90007.1"/>
    <property type="molecule type" value="Genomic_DNA"/>
</dbReference>